<evidence type="ECO:0000256" key="1">
    <source>
        <dbReference type="SAM" id="Phobius"/>
    </source>
</evidence>
<feature type="transmembrane region" description="Helical" evidence="1">
    <location>
        <begin position="88"/>
        <end position="106"/>
    </location>
</feature>
<comment type="caution">
    <text evidence="2">The sequence shown here is derived from an EMBL/GenBank/DDBJ whole genome shotgun (WGS) entry which is preliminary data.</text>
</comment>
<keyword evidence="1" id="KW-0472">Membrane</keyword>
<feature type="transmembrane region" description="Helical" evidence="1">
    <location>
        <begin position="52"/>
        <end position="76"/>
    </location>
</feature>
<keyword evidence="1" id="KW-0812">Transmembrane</keyword>
<proteinExistence type="predicted"/>
<dbReference type="EMBL" id="CAICTM010003486">
    <property type="protein sequence ID" value="CAB9531388.1"/>
    <property type="molecule type" value="Genomic_DNA"/>
</dbReference>
<sequence length="216" mass="24361">MSILFQRLYWTLESQWWVVQNHAPMLETCATAGSFTARLISIWAPLMCFPQWFAIGMGTAEGYAIFAARYSAMCIVRYLDGKIPCTRALGICHISALGPLLLWLVLGRREDRYEQGDISASFLSMEIKIIALCVFMDIRDFLLHIHDWVSLSLLHSSCGSSRCHQGRDRCEGPSQSALVVSDCGALKVRRLAYALFLVSFHFVAAHFSTHFNKVMS</sequence>
<reference evidence="2" key="1">
    <citation type="submission" date="2020-06" db="EMBL/GenBank/DDBJ databases">
        <authorList>
            <consortium name="Plant Systems Biology data submission"/>
        </authorList>
    </citation>
    <scope>NUCLEOTIDE SEQUENCE</scope>
    <source>
        <strain evidence="2">D6</strain>
    </source>
</reference>
<keyword evidence="3" id="KW-1185">Reference proteome</keyword>
<evidence type="ECO:0000313" key="3">
    <source>
        <dbReference type="Proteomes" id="UP001153069"/>
    </source>
</evidence>
<name>A0A9N8I1E8_9STRA</name>
<organism evidence="2 3">
    <name type="scientific">Seminavis robusta</name>
    <dbReference type="NCBI Taxonomy" id="568900"/>
    <lineage>
        <taxon>Eukaryota</taxon>
        <taxon>Sar</taxon>
        <taxon>Stramenopiles</taxon>
        <taxon>Ochrophyta</taxon>
        <taxon>Bacillariophyta</taxon>
        <taxon>Bacillariophyceae</taxon>
        <taxon>Bacillariophycidae</taxon>
        <taxon>Naviculales</taxon>
        <taxon>Naviculaceae</taxon>
        <taxon>Seminavis</taxon>
    </lineage>
</organism>
<protein>
    <submittedName>
        <fullName evidence="2">Uncharacterized protein</fullName>
    </submittedName>
</protein>
<feature type="transmembrane region" description="Helical" evidence="1">
    <location>
        <begin position="191"/>
        <end position="211"/>
    </location>
</feature>
<evidence type="ECO:0000313" key="2">
    <source>
        <dbReference type="EMBL" id="CAB9531388.1"/>
    </source>
</evidence>
<gene>
    <name evidence="2" type="ORF">SEMRO_3488_G348531.2</name>
</gene>
<dbReference type="AlphaFoldDB" id="A0A9N8I1E8"/>
<dbReference type="Proteomes" id="UP001153069">
    <property type="component" value="Unassembled WGS sequence"/>
</dbReference>
<accession>A0A9N8I1E8</accession>
<keyword evidence="1" id="KW-1133">Transmembrane helix</keyword>